<feature type="compositionally biased region" description="Polar residues" evidence="1">
    <location>
        <begin position="128"/>
        <end position="142"/>
    </location>
</feature>
<comment type="caution">
    <text evidence="2">The sequence shown here is derived from an EMBL/GenBank/DDBJ whole genome shotgun (WGS) entry which is preliminary data.</text>
</comment>
<dbReference type="AlphaFoldDB" id="A0A834EQE3"/>
<gene>
    <name evidence="2" type="ORF">HJG60_009790</name>
</gene>
<proteinExistence type="predicted"/>
<name>A0A834EQE3_9CHIR</name>
<protein>
    <submittedName>
        <fullName evidence="2">Uncharacterized protein</fullName>
    </submittedName>
</protein>
<evidence type="ECO:0000256" key="1">
    <source>
        <dbReference type="SAM" id="MobiDB-lite"/>
    </source>
</evidence>
<evidence type="ECO:0000313" key="2">
    <source>
        <dbReference type="EMBL" id="KAF6125271.1"/>
    </source>
</evidence>
<sequence>MRISCWRTDRRGAAATLCGANACLATTPPQPELCYSQTSAPKACSVTPPARWIVPCVRAPDTLPNAPDSSSISVSSSCPRIISEVPVPLDRPIRSERPSLPPRSAGLCARFFASRLSQGPARPAPWSTGLQGSATSSGFLRP</sequence>
<accession>A0A834EQE3</accession>
<organism evidence="2 3">
    <name type="scientific">Phyllostomus discolor</name>
    <name type="common">pale spear-nosed bat</name>
    <dbReference type="NCBI Taxonomy" id="89673"/>
    <lineage>
        <taxon>Eukaryota</taxon>
        <taxon>Metazoa</taxon>
        <taxon>Chordata</taxon>
        <taxon>Craniata</taxon>
        <taxon>Vertebrata</taxon>
        <taxon>Euteleostomi</taxon>
        <taxon>Mammalia</taxon>
        <taxon>Eutheria</taxon>
        <taxon>Laurasiatheria</taxon>
        <taxon>Chiroptera</taxon>
        <taxon>Yangochiroptera</taxon>
        <taxon>Phyllostomidae</taxon>
        <taxon>Phyllostominae</taxon>
        <taxon>Phyllostomus</taxon>
    </lineage>
</organism>
<reference evidence="2 3" key="1">
    <citation type="journal article" date="2020" name="Nature">
        <title>Six reference-quality genomes reveal evolution of bat adaptations.</title>
        <authorList>
            <person name="Jebb D."/>
            <person name="Huang Z."/>
            <person name="Pippel M."/>
            <person name="Hughes G.M."/>
            <person name="Lavrichenko K."/>
            <person name="Devanna P."/>
            <person name="Winkler S."/>
            <person name="Jermiin L.S."/>
            <person name="Skirmuntt E.C."/>
            <person name="Katzourakis A."/>
            <person name="Burkitt-Gray L."/>
            <person name="Ray D.A."/>
            <person name="Sullivan K.A.M."/>
            <person name="Roscito J.G."/>
            <person name="Kirilenko B.M."/>
            <person name="Davalos L.M."/>
            <person name="Corthals A.P."/>
            <person name="Power M.L."/>
            <person name="Jones G."/>
            <person name="Ransome R.D."/>
            <person name="Dechmann D.K.N."/>
            <person name="Locatelli A.G."/>
            <person name="Puechmaille S.J."/>
            <person name="Fedrigo O."/>
            <person name="Jarvis E.D."/>
            <person name="Hiller M."/>
            <person name="Vernes S.C."/>
            <person name="Myers E.W."/>
            <person name="Teeling E.C."/>
        </authorList>
    </citation>
    <scope>NUCLEOTIDE SEQUENCE [LARGE SCALE GENOMIC DNA]</scope>
    <source>
        <strain evidence="2">Bat1K_MPI-CBG_1</strain>
    </source>
</reference>
<dbReference type="EMBL" id="JABVXQ010000002">
    <property type="protein sequence ID" value="KAF6125271.1"/>
    <property type="molecule type" value="Genomic_DNA"/>
</dbReference>
<feature type="region of interest" description="Disordered" evidence="1">
    <location>
        <begin position="119"/>
        <end position="142"/>
    </location>
</feature>
<dbReference type="Proteomes" id="UP000664940">
    <property type="component" value="Unassembled WGS sequence"/>
</dbReference>
<evidence type="ECO:0000313" key="3">
    <source>
        <dbReference type="Proteomes" id="UP000664940"/>
    </source>
</evidence>